<accession>A0A7X5QS02</accession>
<dbReference type="AlphaFoldDB" id="A0A7X5QS02"/>
<reference evidence="1 2" key="1">
    <citation type="journal article" date="2006" name="Int. J. Syst. Evol. Microbiol.">
        <title>Dyella yeojuensis sp. nov., isolated from greenhouse soil in Korea.</title>
        <authorList>
            <person name="Kim B.Y."/>
            <person name="Weon H.Y."/>
            <person name="Lee K.H."/>
            <person name="Seok S.J."/>
            <person name="Kwon S.W."/>
            <person name="Go S.J."/>
            <person name="Stackebrandt E."/>
        </authorList>
    </citation>
    <scope>NUCLEOTIDE SEQUENCE [LARGE SCALE GENOMIC DNA]</scope>
    <source>
        <strain evidence="1 2">DSM 17673</strain>
    </source>
</reference>
<evidence type="ECO:0000313" key="1">
    <source>
        <dbReference type="EMBL" id="NID14353.1"/>
    </source>
</evidence>
<dbReference type="Proteomes" id="UP000518878">
    <property type="component" value="Unassembled WGS sequence"/>
</dbReference>
<sequence>MDDLDRAEAIEALERQAALARHASRPRIVPDCENCGEVPAHVTAAGTIWRFCADCAAEHLAARRAA</sequence>
<keyword evidence="2" id="KW-1185">Reference proteome</keyword>
<proteinExistence type="predicted"/>
<name>A0A7X5QS02_9GAMM</name>
<dbReference type="EMBL" id="JAAQTL010000001">
    <property type="protein sequence ID" value="NID14353.1"/>
    <property type="molecule type" value="Genomic_DNA"/>
</dbReference>
<evidence type="ECO:0008006" key="3">
    <source>
        <dbReference type="Google" id="ProtNLM"/>
    </source>
</evidence>
<evidence type="ECO:0000313" key="2">
    <source>
        <dbReference type="Proteomes" id="UP000518878"/>
    </source>
</evidence>
<gene>
    <name evidence="1" type="ORF">HBF32_02605</name>
</gene>
<comment type="caution">
    <text evidence="1">The sequence shown here is derived from an EMBL/GenBank/DDBJ whole genome shotgun (WGS) entry which is preliminary data.</text>
</comment>
<organism evidence="1 2">
    <name type="scientific">Luteibacter yeojuensis</name>
    <dbReference type="NCBI Taxonomy" id="345309"/>
    <lineage>
        <taxon>Bacteria</taxon>
        <taxon>Pseudomonadati</taxon>
        <taxon>Pseudomonadota</taxon>
        <taxon>Gammaproteobacteria</taxon>
        <taxon>Lysobacterales</taxon>
        <taxon>Rhodanobacteraceae</taxon>
        <taxon>Luteibacter</taxon>
    </lineage>
</organism>
<dbReference type="RefSeq" id="WP_166698071.1">
    <property type="nucleotide sequence ID" value="NZ_JAAQTL010000001.1"/>
</dbReference>
<protein>
    <recommendedName>
        <fullName evidence="3">DksA C4-type domain-containing protein</fullName>
    </recommendedName>
</protein>